<dbReference type="PANTHER" id="PTHR22744:SF14">
    <property type="entry name" value="BTB DOMAIN-CONTAINING PROTEIN-RELATED"/>
    <property type="match status" value="1"/>
</dbReference>
<dbReference type="Gene3D" id="3.30.710.10">
    <property type="entry name" value="Potassium Channel Kv1.1, Chain A"/>
    <property type="match status" value="1"/>
</dbReference>
<dbReference type="Proteomes" id="UP001201812">
    <property type="component" value="Unassembled WGS sequence"/>
</dbReference>
<name>A0AAD4QXT2_9BILA</name>
<dbReference type="SUPFAM" id="SSF54695">
    <property type="entry name" value="POZ domain"/>
    <property type="match status" value="1"/>
</dbReference>
<evidence type="ECO:0000259" key="1">
    <source>
        <dbReference type="PROSITE" id="PS50097"/>
    </source>
</evidence>
<reference evidence="2" key="1">
    <citation type="submission" date="2022-01" db="EMBL/GenBank/DDBJ databases">
        <title>Genome Sequence Resource for Two Populations of Ditylenchus destructor, the Migratory Endoparasitic Phytonematode.</title>
        <authorList>
            <person name="Zhang H."/>
            <person name="Lin R."/>
            <person name="Xie B."/>
        </authorList>
    </citation>
    <scope>NUCLEOTIDE SEQUENCE</scope>
    <source>
        <strain evidence="2">BazhouSP</strain>
    </source>
</reference>
<dbReference type="PANTHER" id="PTHR22744">
    <property type="entry name" value="HELIX LOOP HELIX PROTEIN 21-RELATED"/>
    <property type="match status" value="1"/>
</dbReference>
<dbReference type="InterPro" id="IPR011333">
    <property type="entry name" value="SKP1/BTB/POZ_sf"/>
</dbReference>
<accession>A0AAD4QXT2</accession>
<organism evidence="2 3">
    <name type="scientific">Ditylenchus destructor</name>
    <dbReference type="NCBI Taxonomy" id="166010"/>
    <lineage>
        <taxon>Eukaryota</taxon>
        <taxon>Metazoa</taxon>
        <taxon>Ecdysozoa</taxon>
        <taxon>Nematoda</taxon>
        <taxon>Chromadorea</taxon>
        <taxon>Rhabditida</taxon>
        <taxon>Tylenchina</taxon>
        <taxon>Tylenchomorpha</taxon>
        <taxon>Sphaerularioidea</taxon>
        <taxon>Anguinidae</taxon>
        <taxon>Anguininae</taxon>
        <taxon>Ditylenchus</taxon>
    </lineage>
</organism>
<dbReference type="AlphaFoldDB" id="A0AAD4QXT2"/>
<sequence length="510" mass="59311">MSQSSFAFDFKMDDFTNVPRGFQKSNVVQLQGSKWYLGVEKTQSMKLDYRKVLDVFLTCYRGVFNGIYKVNLALMLRGSLIDLLFTRAYYFEPMDLEMSCFMIDFNCISDKHNGFINEVGECQIMAEISVSRINSQQMEQVCKGFSGSDSPSKELNGIINLRGGYRVRVNKELLSSHSEYFNNIFNNENFEECSQEAIDLTYFTYKQFRLLYNRIYQSRNFFTAGTVEFRLKSEAGVRQFQKLTTTIQDYFYALLRKIDDCYIKQTLELTLSMHQQMRVLLELICCVSTERLRMDDQMVSAENVEDLLSVGSYFQVPKILGSCKAYLLPESPLFCYYKDPDFNVRHQNKLVEKYNLTSAAITPPGCFITNGMIEALLVGEAIREQKINNESKAANSGLILSAEQKFELCHQLDEIRLTMAPIPNIIRILVTFSYSEREEICHVVYTYKMRIYDLTQDMFSQLDVCRDYEMDQVRMYDPMCFIGPINMIMQDLVRLTSSTIYSIQLKRRAT</sequence>
<dbReference type="InterPro" id="IPR000210">
    <property type="entry name" value="BTB/POZ_dom"/>
</dbReference>
<dbReference type="EMBL" id="JAKKPZ010000320">
    <property type="protein sequence ID" value="KAI1696565.1"/>
    <property type="molecule type" value="Genomic_DNA"/>
</dbReference>
<keyword evidence="3" id="KW-1185">Reference proteome</keyword>
<proteinExistence type="predicted"/>
<dbReference type="PROSITE" id="PS50097">
    <property type="entry name" value="BTB"/>
    <property type="match status" value="1"/>
</dbReference>
<protein>
    <submittedName>
        <fullName evidence="2">BTB/POZ domain-containing protein</fullName>
    </submittedName>
</protein>
<comment type="caution">
    <text evidence="2">The sequence shown here is derived from an EMBL/GenBank/DDBJ whole genome shotgun (WGS) entry which is preliminary data.</text>
</comment>
<feature type="domain" description="BTB" evidence="1">
    <location>
        <begin position="155"/>
        <end position="224"/>
    </location>
</feature>
<evidence type="ECO:0000313" key="2">
    <source>
        <dbReference type="EMBL" id="KAI1696565.1"/>
    </source>
</evidence>
<dbReference type="Pfam" id="PF00651">
    <property type="entry name" value="BTB"/>
    <property type="match status" value="1"/>
</dbReference>
<gene>
    <name evidence="2" type="ORF">DdX_18984</name>
</gene>
<evidence type="ECO:0000313" key="3">
    <source>
        <dbReference type="Proteomes" id="UP001201812"/>
    </source>
</evidence>